<organism evidence="3 4">
    <name type="scientific">Pararge aegeria aegeria</name>
    <dbReference type="NCBI Taxonomy" id="348720"/>
    <lineage>
        <taxon>Eukaryota</taxon>
        <taxon>Metazoa</taxon>
        <taxon>Ecdysozoa</taxon>
        <taxon>Arthropoda</taxon>
        <taxon>Hexapoda</taxon>
        <taxon>Insecta</taxon>
        <taxon>Pterygota</taxon>
        <taxon>Neoptera</taxon>
        <taxon>Endopterygota</taxon>
        <taxon>Lepidoptera</taxon>
        <taxon>Glossata</taxon>
        <taxon>Ditrysia</taxon>
        <taxon>Papilionoidea</taxon>
        <taxon>Nymphalidae</taxon>
        <taxon>Satyrinae</taxon>
        <taxon>Satyrini</taxon>
        <taxon>Parargina</taxon>
        <taxon>Pararge</taxon>
    </lineage>
</organism>
<comment type="caution">
    <text evidence="3">The sequence shown here is derived from an EMBL/GenBank/DDBJ whole genome shotgun (WGS) entry which is preliminary data.</text>
</comment>
<gene>
    <name evidence="3" type="primary">jg9268</name>
    <name evidence="3" type="ORF">PAEG_LOCUS24775</name>
</gene>
<dbReference type="EMBL" id="CAKXAJ010026273">
    <property type="protein sequence ID" value="CAH2265106.1"/>
    <property type="molecule type" value="Genomic_DNA"/>
</dbReference>
<evidence type="ECO:0000313" key="4">
    <source>
        <dbReference type="Proteomes" id="UP000838756"/>
    </source>
</evidence>
<evidence type="ECO:0000259" key="2">
    <source>
        <dbReference type="Pfam" id="PF06211"/>
    </source>
</evidence>
<dbReference type="InterPro" id="IPR045807">
    <property type="entry name" value="BAMBI_N"/>
</dbReference>
<reference evidence="3" key="1">
    <citation type="submission" date="2022-03" db="EMBL/GenBank/DDBJ databases">
        <authorList>
            <person name="Lindestad O."/>
        </authorList>
    </citation>
    <scope>NUCLEOTIDE SEQUENCE</scope>
</reference>
<dbReference type="CDD" id="cd23576">
    <property type="entry name" value="TFP_LU_ECD_BAMBI"/>
    <property type="match status" value="1"/>
</dbReference>
<dbReference type="OrthoDB" id="5914644at2759"/>
<dbReference type="Pfam" id="PF06211">
    <property type="entry name" value="BAMBI"/>
    <property type="match status" value="1"/>
</dbReference>
<protein>
    <submittedName>
        <fullName evidence="3">Jg9268 protein</fullName>
    </submittedName>
</protein>
<feature type="domain" description="BMP and activin membrane-bound inhibitor N-terminal" evidence="2">
    <location>
        <begin position="27"/>
        <end position="82"/>
    </location>
</feature>
<sequence>MTLPPFWKADSTKKKLDLNPEGDAEGVRCYCNTAQCVSTGYMCRSRKGGGCYSEVPPRRHHARHGCLHHLAEKVTETDSSTSREAELAMLEAHSSENHTLDPNVHPTLGSQGDGIVTMQR</sequence>
<evidence type="ECO:0000256" key="1">
    <source>
        <dbReference type="SAM" id="MobiDB-lite"/>
    </source>
</evidence>
<name>A0A8S4SBW0_9NEOP</name>
<dbReference type="AlphaFoldDB" id="A0A8S4SBW0"/>
<accession>A0A8S4SBW0</accession>
<keyword evidence="4" id="KW-1185">Reference proteome</keyword>
<feature type="region of interest" description="Disordered" evidence="1">
    <location>
        <begin position="96"/>
        <end position="120"/>
    </location>
</feature>
<dbReference type="Proteomes" id="UP000838756">
    <property type="component" value="Unassembled WGS sequence"/>
</dbReference>
<proteinExistence type="predicted"/>
<evidence type="ECO:0000313" key="3">
    <source>
        <dbReference type="EMBL" id="CAH2265106.1"/>
    </source>
</evidence>